<reference evidence="2" key="1">
    <citation type="submission" date="2020-08" db="EMBL/GenBank/DDBJ databases">
        <title>Genome public.</title>
        <authorList>
            <person name="Liu C."/>
            <person name="Sun Q."/>
        </authorList>
    </citation>
    <scope>NUCLEOTIDE SEQUENCE</scope>
    <source>
        <strain evidence="2">NSJ-31</strain>
    </source>
</reference>
<organism evidence="2 3">
    <name type="scientific">Ligaoa zhengdingensis</name>
    <dbReference type="NCBI Taxonomy" id="2763658"/>
    <lineage>
        <taxon>Bacteria</taxon>
        <taxon>Bacillati</taxon>
        <taxon>Bacillota</taxon>
        <taxon>Clostridia</taxon>
        <taxon>Eubacteriales</taxon>
        <taxon>Oscillospiraceae</taxon>
        <taxon>Ligaoa</taxon>
    </lineage>
</organism>
<dbReference type="GO" id="GO:0009055">
    <property type="term" value="F:electron transfer activity"/>
    <property type="evidence" value="ECO:0007669"/>
    <property type="project" value="InterPro"/>
</dbReference>
<evidence type="ECO:0000313" key="2">
    <source>
        <dbReference type="EMBL" id="MBC8546794.1"/>
    </source>
</evidence>
<dbReference type="PANTHER" id="PTHR38030">
    <property type="entry name" value="PROTOPORPHYRINOGEN IX DEHYDROGENASE [MENAQUINONE]"/>
    <property type="match status" value="1"/>
</dbReference>
<dbReference type="PROSITE" id="PS00201">
    <property type="entry name" value="FLAVODOXIN"/>
    <property type="match status" value="1"/>
</dbReference>
<dbReference type="PANTHER" id="PTHR38030:SF2">
    <property type="entry name" value="PROTOPORPHYRINOGEN IX DEHYDROGENASE [QUINONE]"/>
    <property type="match status" value="1"/>
</dbReference>
<dbReference type="InterPro" id="IPR026816">
    <property type="entry name" value="Flavodoxin_dom"/>
</dbReference>
<dbReference type="GO" id="GO:0070819">
    <property type="term" value="F:menaquinone-dependent protoporphyrinogen oxidase activity"/>
    <property type="evidence" value="ECO:0007669"/>
    <property type="project" value="TreeGrafter"/>
</dbReference>
<dbReference type="InterPro" id="IPR029039">
    <property type="entry name" value="Flavoprotein-like_sf"/>
</dbReference>
<feature type="domain" description="Flavodoxin" evidence="1">
    <location>
        <begin position="6"/>
        <end position="133"/>
    </location>
</feature>
<evidence type="ECO:0000313" key="3">
    <source>
        <dbReference type="Proteomes" id="UP000653127"/>
    </source>
</evidence>
<protein>
    <submittedName>
        <fullName evidence="2">Flavodoxin</fullName>
    </submittedName>
</protein>
<name>A0A926E0G2_9FIRM</name>
<dbReference type="EMBL" id="JACRST010000009">
    <property type="protein sequence ID" value="MBC8546794.1"/>
    <property type="molecule type" value="Genomic_DNA"/>
</dbReference>
<dbReference type="AlphaFoldDB" id="A0A926E0G2"/>
<dbReference type="GO" id="GO:0006783">
    <property type="term" value="P:heme biosynthetic process"/>
    <property type="evidence" value="ECO:0007669"/>
    <property type="project" value="TreeGrafter"/>
</dbReference>
<accession>A0A926E0G2</accession>
<dbReference type="InterPro" id="IPR001226">
    <property type="entry name" value="Flavodoxin_CS"/>
</dbReference>
<dbReference type="InterPro" id="IPR052200">
    <property type="entry name" value="Protoporphyrinogen_IX_DH"/>
</dbReference>
<dbReference type="SUPFAM" id="SSF52218">
    <property type="entry name" value="Flavoproteins"/>
    <property type="match status" value="1"/>
</dbReference>
<dbReference type="GO" id="GO:0010181">
    <property type="term" value="F:FMN binding"/>
    <property type="evidence" value="ECO:0007669"/>
    <property type="project" value="InterPro"/>
</dbReference>
<dbReference type="Pfam" id="PF12724">
    <property type="entry name" value="Flavodoxin_5"/>
    <property type="match status" value="1"/>
</dbReference>
<gene>
    <name evidence="2" type="ORF">H8711_07575</name>
</gene>
<evidence type="ECO:0000259" key="1">
    <source>
        <dbReference type="Pfam" id="PF12724"/>
    </source>
</evidence>
<dbReference type="Proteomes" id="UP000653127">
    <property type="component" value="Unassembled WGS sequence"/>
</dbReference>
<dbReference type="RefSeq" id="WP_249282870.1">
    <property type="nucleotide sequence ID" value="NZ_JACRST010000009.1"/>
</dbReference>
<dbReference type="Gene3D" id="3.40.50.360">
    <property type="match status" value="1"/>
</dbReference>
<comment type="caution">
    <text evidence="2">The sequence shown here is derived from an EMBL/GenBank/DDBJ whole genome shotgun (WGS) entry which is preliminary data.</text>
</comment>
<keyword evidence="3" id="KW-1185">Reference proteome</keyword>
<proteinExistence type="predicted"/>
<sequence length="185" mass="20621">MKKIAVVYQSNYGSTERYARWLAEELGADCYNAAKVRPDVVQDVPIIAYGGGLYAGGINGVSFLTRRPDRFQGKTLVVFTVGLNPVRDAAASTAILEQNFPPAMRDQVRLFHLNGALDCGKLNLLHRMMMKGLHGVLAKKKVEELTENDRMILNAYEKPVDFTDRKALRPVVDALKELERAAEAR</sequence>